<evidence type="ECO:0000313" key="2">
    <source>
        <dbReference type="EMBL" id="MDT8975728.1"/>
    </source>
</evidence>
<reference evidence="3" key="1">
    <citation type="submission" date="2023-09" db="EMBL/GenBank/DDBJ databases">
        <title>Paenibacillus sp. chi10 Genome sequencing and assembly.</title>
        <authorList>
            <person name="Kim I."/>
        </authorList>
    </citation>
    <scope>NUCLEOTIDE SEQUENCE [LARGE SCALE GENOMIC DNA]</scope>
    <source>
        <strain evidence="3">chi10</strain>
    </source>
</reference>
<sequence length="163" mass="17060">MNHSIKCLLVATLSAASILAVTPSAFADDSTSKSPLYHSNLPVIEVGNGNVLEDEVIASTTSVASLFSGLDVINAQGQDVTTNAIGIQEVTRTTIRVPVNSTVTMGGPNSGYTYDLYDTTGGPWSITSDGKLTNGGVGSAYLDLYMNGTIALKYKVVTYFPTN</sequence>
<feature type="signal peptide" evidence="1">
    <location>
        <begin position="1"/>
        <end position="27"/>
    </location>
</feature>
<comment type="caution">
    <text evidence="2">The sequence shown here is derived from an EMBL/GenBank/DDBJ whole genome shotgun (WGS) entry which is preliminary data.</text>
</comment>
<accession>A0AAJ2JWU3</accession>
<feature type="chain" id="PRO_5042587303" evidence="1">
    <location>
        <begin position="28"/>
        <end position="163"/>
    </location>
</feature>
<dbReference type="AlphaFoldDB" id="A0AAJ2JWU3"/>
<keyword evidence="3" id="KW-1185">Reference proteome</keyword>
<keyword evidence="1" id="KW-0732">Signal</keyword>
<dbReference type="EMBL" id="JAVYAA010000001">
    <property type="protein sequence ID" value="MDT8975728.1"/>
    <property type="molecule type" value="Genomic_DNA"/>
</dbReference>
<dbReference type="RefSeq" id="WP_315743869.1">
    <property type="nucleotide sequence ID" value="NZ_JAVYAA010000001.1"/>
</dbReference>
<dbReference type="Proteomes" id="UP001250538">
    <property type="component" value="Unassembled WGS sequence"/>
</dbReference>
<proteinExistence type="predicted"/>
<name>A0AAJ2JWU3_9BACL</name>
<evidence type="ECO:0000313" key="3">
    <source>
        <dbReference type="Proteomes" id="UP001250538"/>
    </source>
</evidence>
<evidence type="ECO:0000256" key="1">
    <source>
        <dbReference type="SAM" id="SignalP"/>
    </source>
</evidence>
<organism evidence="2 3">
    <name type="scientific">Paenibacillus suaedae</name>
    <dbReference type="NCBI Taxonomy" id="3077233"/>
    <lineage>
        <taxon>Bacteria</taxon>
        <taxon>Bacillati</taxon>
        <taxon>Bacillota</taxon>
        <taxon>Bacilli</taxon>
        <taxon>Bacillales</taxon>
        <taxon>Paenibacillaceae</taxon>
        <taxon>Paenibacillus</taxon>
    </lineage>
</organism>
<gene>
    <name evidence="2" type="ORF">RQP50_05675</name>
</gene>
<protein>
    <submittedName>
        <fullName evidence="2">Uncharacterized protein</fullName>
    </submittedName>
</protein>